<evidence type="ECO:0000313" key="10">
    <source>
        <dbReference type="EMBL" id="MBF4807161.1"/>
    </source>
</evidence>
<dbReference type="InterPro" id="IPR004700">
    <property type="entry name" value="PTS_IIC_man"/>
</dbReference>
<dbReference type="AlphaFoldDB" id="A0A930VV69"/>
<protein>
    <submittedName>
        <fullName evidence="10">PTS sugar transporter subunit IIC</fullName>
    </submittedName>
</protein>
<evidence type="ECO:0000256" key="4">
    <source>
        <dbReference type="ARBA" id="ARBA00022597"/>
    </source>
</evidence>
<feature type="transmembrane region" description="Helical" evidence="9">
    <location>
        <begin position="169"/>
        <end position="193"/>
    </location>
</feature>
<comment type="caution">
    <text evidence="10">The sequence shown here is derived from an EMBL/GenBank/DDBJ whole genome shotgun (WGS) entry which is preliminary data.</text>
</comment>
<evidence type="ECO:0000256" key="9">
    <source>
        <dbReference type="SAM" id="Phobius"/>
    </source>
</evidence>
<sequence length="259" mass="27114">MLVQTLLISLVTAFAMFDYQLGTLYAFRPIVTCPLIGLILGDLPTGLAIGASLELLFMGNISIGAYLPPDEKVGSILACAFAITLGKGTEAALALAMPIATLSLAISNVINGVMPIIVDKADVCASKGNLKSIYAAHWAIGLIGLAKNVLLVGLAYYLGAGAVQNLLDWIPAFIMDGFGIAANILPAMGFAMLGRLVLKREILPFFFLGFLLASYMNVPSLGVALIAIIIGIEKFGLLNFGTNSGGPQLATEGDDDDDF</sequence>
<dbReference type="InterPro" id="IPR050303">
    <property type="entry name" value="GatZ_KbaZ_carbometab"/>
</dbReference>
<feature type="transmembrane region" description="Helical" evidence="9">
    <location>
        <begin position="205"/>
        <end position="232"/>
    </location>
</feature>
<comment type="subcellular location">
    <subcellularLocation>
        <location evidence="1">Cell membrane</location>
        <topology evidence="1">Multi-pass membrane protein</topology>
    </subcellularLocation>
</comment>
<evidence type="ECO:0000256" key="8">
    <source>
        <dbReference type="ARBA" id="ARBA00023136"/>
    </source>
</evidence>
<dbReference type="PANTHER" id="PTHR32502">
    <property type="entry name" value="N-ACETYLGALACTOSAMINE PERMEASE II COMPONENT-RELATED"/>
    <property type="match status" value="1"/>
</dbReference>
<gene>
    <name evidence="10" type="ORF">HXK26_00445</name>
</gene>
<reference evidence="10" key="1">
    <citation type="submission" date="2020-04" db="EMBL/GenBank/DDBJ databases">
        <title>Deep metagenomics examines the oral microbiome during advanced dental caries in children, revealing novel taxa and co-occurrences with host molecules.</title>
        <authorList>
            <person name="Baker J.L."/>
            <person name="Morton J.T."/>
            <person name="Dinis M."/>
            <person name="Alvarez R."/>
            <person name="Tran N.C."/>
            <person name="Knight R."/>
            <person name="Edlund A."/>
        </authorList>
    </citation>
    <scope>NUCLEOTIDE SEQUENCE</scope>
    <source>
        <strain evidence="10">JCVI_38_bin.5</strain>
    </source>
</reference>
<accession>A0A930VV69</accession>
<evidence type="ECO:0000256" key="6">
    <source>
        <dbReference type="ARBA" id="ARBA00022692"/>
    </source>
</evidence>
<keyword evidence="3" id="KW-1003">Cell membrane</keyword>
<evidence type="ECO:0000256" key="1">
    <source>
        <dbReference type="ARBA" id="ARBA00004651"/>
    </source>
</evidence>
<feature type="transmembrane region" description="Helical" evidence="9">
    <location>
        <begin position="91"/>
        <end position="114"/>
    </location>
</feature>
<evidence type="ECO:0000256" key="3">
    <source>
        <dbReference type="ARBA" id="ARBA00022475"/>
    </source>
</evidence>
<evidence type="ECO:0000256" key="7">
    <source>
        <dbReference type="ARBA" id="ARBA00022989"/>
    </source>
</evidence>
<dbReference type="Pfam" id="PF03609">
    <property type="entry name" value="EII-Sor"/>
    <property type="match status" value="1"/>
</dbReference>
<keyword evidence="8 9" id="KW-0472">Membrane</keyword>
<dbReference type="EMBL" id="JABZGW010000006">
    <property type="protein sequence ID" value="MBF4807161.1"/>
    <property type="molecule type" value="Genomic_DNA"/>
</dbReference>
<evidence type="ECO:0000313" key="11">
    <source>
        <dbReference type="Proteomes" id="UP000698335"/>
    </source>
</evidence>
<dbReference type="GO" id="GO:0005886">
    <property type="term" value="C:plasma membrane"/>
    <property type="evidence" value="ECO:0007669"/>
    <property type="project" value="UniProtKB-SubCell"/>
</dbReference>
<evidence type="ECO:0000256" key="5">
    <source>
        <dbReference type="ARBA" id="ARBA00022683"/>
    </source>
</evidence>
<keyword evidence="5" id="KW-0598">Phosphotransferase system</keyword>
<proteinExistence type="predicted"/>
<organism evidence="10 11">
    <name type="scientific">Lancefieldella rimae</name>
    <dbReference type="NCBI Taxonomy" id="1383"/>
    <lineage>
        <taxon>Bacteria</taxon>
        <taxon>Bacillati</taxon>
        <taxon>Actinomycetota</taxon>
        <taxon>Coriobacteriia</taxon>
        <taxon>Coriobacteriales</taxon>
        <taxon>Atopobiaceae</taxon>
        <taxon>Lancefieldella</taxon>
    </lineage>
</organism>
<keyword evidence="2" id="KW-0813">Transport</keyword>
<dbReference type="Proteomes" id="UP000698335">
    <property type="component" value="Unassembled WGS sequence"/>
</dbReference>
<feature type="transmembrane region" description="Helical" evidence="9">
    <location>
        <begin position="135"/>
        <end position="157"/>
    </location>
</feature>
<keyword evidence="7 9" id="KW-1133">Transmembrane helix</keyword>
<dbReference type="PANTHER" id="PTHR32502:SF8">
    <property type="entry name" value="N-ACETYLGALACTOSAMINE PERMEASE IIC COMPONENT 1"/>
    <property type="match status" value="1"/>
</dbReference>
<dbReference type="GO" id="GO:0009401">
    <property type="term" value="P:phosphoenolpyruvate-dependent sugar phosphotransferase system"/>
    <property type="evidence" value="ECO:0007669"/>
    <property type="project" value="UniProtKB-KW"/>
</dbReference>
<dbReference type="PROSITE" id="PS51106">
    <property type="entry name" value="PTS_EIIC_TYPE_4"/>
    <property type="match status" value="1"/>
</dbReference>
<keyword evidence="6 9" id="KW-0812">Transmembrane</keyword>
<keyword evidence="4 10" id="KW-0762">Sugar transport</keyword>
<evidence type="ECO:0000256" key="2">
    <source>
        <dbReference type="ARBA" id="ARBA00022448"/>
    </source>
</evidence>
<dbReference type="RefSeq" id="WP_016477938.1">
    <property type="nucleotide sequence ID" value="NZ_CBDELS010000012.1"/>
</dbReference>
<name>A0A930VV69_9ACTN</name>